<organism evidence="1 2">
    <name type="scientific">Russula ochroleuca</name>
    <dbReference type="NCBI Taxonomy" id="152965"/>
    <lineage>
        <taxon>Eukaryota</taxon>
        <taxon>Fungi</taxon>
        <taxon>Dikarya</taxon>
        <taxon>Basidiomycota</taxon>
        <taxon>Agaricomycotina</taxon>
        <taxon>Agaricomycetes</taxon>
        <taxon>Russulales</taxon>
        <taxon>Russulaceae</taxon>
        <taxon>Russula</taxon>
    </lineage>
</organism>
<accession>A0A9P5T5Z9</accession>
<name>A0A9P5T5Z9_9AGAM</name>
<dbReference type="EMBL" id="WHVB01000016">
    <property type="protein sequence ID" value="KAF8475371.1"/>
    <property type="molecule type" value="Genomic_DNA"/>
</dbReference>
<dbReference type="AlphaFoldDB" id="A0A9P5T5Z9"/>
<reference evidence="1" key="1">
    <citation type="submission" date="2019-10" db="EMBL/GenBank/DDBJ databases">
        <authorList>
            <consortium name="DOE Joint Genome Institute"/>
            <person name="Kuo A."/>
            <person name="Miyauchi S."/>
            <person name="Kiss E."/>
            <person name="Drula E."/>
            <person name="Kohler A."/>
            <person name="Sanchez-Garcia M."/>
            <person name="Andreopoulos B."/>
            <person name="Barry K.W."/>
            <person name="Bonito G."/>
            <person name="Buee M."/>
            <person name="Carver A."/>
            <person name="Chen C."/>
            <person name="Cichocki N."/>
            <person name="Clum A."/>
            <person name="Culley D."/>
            <person name="Crous P.W."/>
            <person name="Fauchery L."/>
            <person name="Girlanda M."/>
            <person name="Hayes R."/>
            <person name="Keri Z."/>
            <person name="LaButti K."/>
            <person name="Lipzen A."/>
            <person name="Lombard V."/>
            <person name="Magnuson J."/>
            <person name="Maillard F."/>
            <person name="Morin E."/>
            <person name="Murat C."/>
            <person name="Nolan M."/>
            <person name="Ohm R."/>
            <person name="Pangilinan J."/>
            <person name="Pereira M."/>
            <person name="Perotto S."/>
            <person name="Peter M."/>
            <person name="Riley R."/>
            <person name="Sitrit Y."/>
            <person name="Stielow B."/>
            <person name="Szollosi G."/>
            <person name="Zifcakova L."/>
            <person name="Stursova M."/>
            <person name="Spatafora J.W."/>
            <person name="Tedersoo L."/>
            <person name="Vaario L.-M."/>
            <person name="Yamada A."/>
            <person name="Yan M."/>
            <person name="Wang P."/>
            <person name="Xu J."/>
            <person name="Bruns T."/>
            <person name="Baldrian P."/>
            <person name="Vilgalys R."/>
            <person name="Henrissat B."/>
            <person name="Grigoriev I.V."/>
            <person name="Hibbett D."/>
            <person name="Nagy L.G."/>
            <person name="Martin F.M."/>
        </authorList>
    </citation>
    <scope>NUCLEOTIDE SEQUENCE</scope>
    <source>
        <strain evidence="1">Prilba</strain>
    </source>
</reference>
<protein>
    <submittedName>
        <fullName evidence="1">Uncharacterized protein</fullName>
    </submittedName>
</protein>
<proteinExistence type="predicted"/>
<gene>
    <name evidence="1" type="ORF">DFH94DRAFT_122274</name>
</gene>
<comment type="caution">
    <text evidence="1">The sequence shown here is derived from an EMBL/GenBank/DDBJ whole genome shotgun (WGS) entry which is preliminary data.</text>
</comment>
<evidence type="ECO:0000313" key="1">
    <source>
        <dbReference type="EMBL" id="KAF8475371.1"/>
    </source>
</evidence>
<reference evidence="1" key="2">
    <citation type="journal article" date="2020" name="Nat. Commun.">
        <title>Large-scale genome sequencing of mycorrhizal fungi provides insights into the early evolution of symbiotic traits.</title>
        <authorList>
            <person name="Miyauchi S."/>
            <person name="Kiss E."/>
            <person name="Kuo A."/>
            <person name="Drula E."/>
            <person name="Kohler A."/>
            <person name="Sanchez-Garcia M."/>
            <person name="Morin E."/>
            <person name="Andreopoulos B."/>
            <person name="Barry K.W."/>
            <person name="Bonito G."/>
            <person name="Buee M."/>
            <person name="Carver A."/>
            <person name="Chen C."/>
            <person name="Cichocki N."/>
            <person name="Clum A."/>
            <person name="Culley D."/>
            <person name="Crous P.W."/>
            <person name="Fauchery L."/>
            <person name="Girlanda M."/>
            <person name="Hayes R.D."/>
            <person name="Keri Z."/>
            <person name="LaButti K."/>
            <person name="Lipzen A."/>
            <person name="Lombard V."/>
            <person name="Magnuson J."/>
            <person name="Maillard F."/>
            <person name="Murat C."/>
            <person name="Nolan M."/>
            <person name="Ohm R.A."/>
            <person name="Pangilinan J."/>
            <person name="Pereira M.F."/>
            <person name="Perotto S."/>
            <person name="Peter M."/>
            <person name="Pfister S."/>
            <person name="Riley R."/>
            <person name="Sitrit Y."/>
            <person name="Stielow J.B."/>
            <person name="Szollosi G."/>
            <person name="Zifcakova L."/>
            <person name="Stursova M."/>
            <person name="Spatafora J.W."/>
            <person name="Tedersoo L."/>
            <person name="Vaario L.M."/>
            <person name="Yamada A."/>
            <person name="Yan M."/>
            <person name="Wang P."/>
            <person name="Xu J."/>
            <person name="Bruns T."/>
            <person name="Baldrian P."/>
            <person name="Vilgalys R."/>
            <person name="Dunand C."/>
            <person name="Henrissat B."/>
            <person name="Grigoriev I.V."/>
            <person name="Hibbett D."/>
            <person name="Nagy L.G."/>
            <person name="Martin F.M."/>
        </authorList>
    </citation>
    <scope>NUCLEOTIDE SEQUENCE</scope>
    <source>
        <strain evidence="1">Prilba</strain>
    </source>
</reference>
<keyword evidence="2" id="KW-1185">Reference proteome</keyword>
<evidence type="ECO:0000313" key="2">
    <source>
        <dbReference type="Proteomes" id="UP000759537"/>
    </source>
</evidence>
<sequence length="144" mass="15712">MHSVGLPNSAACSVLAVHQIPPPPLALASLSSLVLALSECYAFPIVVCQLSDAVSLSWLKRQEQDLCSDLRSTTDKSSLHSVPSFPTSYQTRWETPFMLAWAKFCTHPRSLRIKEETSGACSGARLAVLRVGHNECGESIIRFP</sequence>
<dbReference type="Proteomes" id="UP000759537">
    <property type="component" value="Unassembled WGS sequence"/>
</dbReference>